<evidence type="ECO:0000313" key="11">
    <source>
        <dbReference type="Proteomes" id="UP000001542"/>
    </source>
</evidence>
<dbReference type="OrthoDB" id="10266772at2759"/>
<keyword evidence="2" id="KW-0813">Transport</keyword>
<accession>A2EFP6</accession>
<dbReference type="GO" id="GO:0005789">
    <property type="term" value="C:endoplasmic reticulum membrane"/>
    <property type="evidence" value="ECO:0000318"/>
    <property type="project" value="GO_Central"/>
</dbReference>
<keyword evidence="5 8" id="KW-1133">Transmembrane helix</keyword>
<keyword evidence="4" id="KW-0653">Protein transport</keyword>
<dbReference type="EMBL" id="DS113376">
    <property type="protein sequence ID" value="EAY08541.1"/>
    <property type="molecule type" value="Genomic_DNA"/>
</dbReference>
<evidence type="ECO:0000256" key="8">
    <source>
        <dbReference type="SAM" id="Phobius"/>
    </source>
</evidence>
<dbReference type="GO" id="GO:0005484">
    <property type="term" value="F:SNAP receptor activity"/>
    <property type="evidence" value="ECO:0000318"/>
    <property type="project" value="GO_Central"/>
</dbReference>
<evidence type="ECO:0000256" key="6">
    <source>
        <dbReference type="ARBA" id="ARBA00023136"/>
    </source>
</evidence>
<dbReference type="GO" id="GO:0005794">
    <property type="term" value="C:Golgi apparatus"/>
    <property type="evidence" value="ECO:0000318"/>
    <property type="project" value="GO_Central"/>
</dbReference>
<dbReference type="GO" id="GO:0031201">
    <property type="term" value="C:SNARE complex"/>
    <property type="evidence" value="ECO:0000318"/>
    <property type="project" value="GO_Central"/>
</dbReference>
<feature type="coiled-coil region" evidence="7">
    <location>
        <begin position="7"/>
        <end position="53"/>
    </location>
</feature>
<dbReference type="InterPro" id="IPR007705">
    <property type="entry name" value="Vesicle_trsprt_v-SNARE_N"/>
</dbReference>
<keyword evidence="7" id="KW-0175">Coiled coil</keyword>
<dbReference type="Proteomes" id="UP000001542">
    <property type="component" value="Unassembled WGS sequence"/>
</dbReference>
<comment type="subcellular location">
    <subcellularLocation>
        <location evidence="1">Membrane</location>
        <topology evidence="1">Single-pass type IV membrane protein</topology>
    </subcellularLocation>
</comment>
<evidence type="ECO:0000259" key="9">
    <source>
        <dbReference type="Pfam" id="PF05008"/>
    </source>
</evidence>
<evidence type="ECO:0000256" key="4">
    <source>
        <dbReference type="ARBA" id="ARBA00022927"/>
    </source>
</evidence>
<dbReference type="SMR" id="A2EFP6"/>
<evidence type="ECO:0000256" key="5">
    <source>
        <dbReference type="ARBA" id="ARBA00022989"/>
    </source>
</evidence>
<feature type="domain" description="Vesicle transport v-SNARE N-terminal" evidence="9">
    <location>
        <begin position="6"/>
        <end position="86"/>
    </location>
</feature>
<evidence type="ECO:0000313" key="10">
    <source>
        <dbReference type="EMBL" id="EAY08541.1"/>
    </source>
</evidence>
<dbReference type="GO" id="GO:0012507">
    <property type="term" value="C:ER to Golgi transport vesicle membrane"/>
    <property type="evidence" value="ECO:0000318"/>
    <property type="project" value="GO_Central"/>
</dbReference>
<dbReference type="GO" id="GO:0006906">
    <property type="term" value="P:vesicle fusion"/>
    <property type="evidence" value="ECO:0000318"/>
    <property type="project" value="GO_Central"/>
</dbReference>
<gene>
    <name evidence="10" type="ORF">TVAG_487680</name>
</gene>
<keyword evidence="3 8" id="KW-0812">Transmembrane</keyword>
<sequence length="223" mass="25028">MANGSRFDALLNQVQSKLDQLENAKEEFESYDLEQKKNTVSRGLRELNQCQNNIMEMDRLVQTMPMRDREFFVQDIATCKSSHKNLLVAYNKLDEEVKRLILIDEAQRNSGVDQDSLNRTAAKLDNANQNLSEAISLGGKVIAGQEKAMNTLAEDRQALVRIDKNVDNIMDETSKANKLANSMCGRACLNGSLAWIIALLLGLVFAALLILRIRKIGPFKKKA</sequence>
<evidence type="ECO:0000256" key="3">
    <source>
        <dbReference type="ARBA" id="ARBA00022692"/>
    </source>
</evidence>
<keyword evidence="11" id="KW-1185">Reference proteome</keyword>
<dbReference type="STRING" id="5722.A2EFP6"/>
<protein>
    <recommendedName>
        <fullName evidence="9">Vesicle transport v-SNARE N-terminal domain-containing protein</fullName>
    </recommendedName>
</protein>
<dbReference type="Gene3D" id="1.20.5.110">
    <property type="match status" value="1"/>
</dbReference>
<dbReference type="VEuPathDB" id="TrichDB:TVAG_487680"/>
<reference evidence="10" key="2">
    <citation type="journal article" date="2007" name="Science">
        <title>Draft genome sequence of the sexually transmitted pathogen Trichomonas vaginalis.</title>
        <authorList>
            <person name="Carlton J.M."/>
            <person name="Hirt R.P."/>
            <person name="Silva J.C."/>
            <person name="Delcher A.L."/>
            <person name="Schatz M."/>
            <person name="Zhao Q."/>
            <person name="Wortman J.R."/>
            <person name="Bidwell S.L."/>
            <person name="Alsmark U.C.M."/>
            <person name="Besteiro S."/>
            <person name="Sicheritz-Ponten T."/>
            <person name="Noel C.J."/>
            <person name="Dacks J.B."/>
            <person name="Foster P.G."/>
            <person name="Simillion C."/>
            <person name="Van de Peer Y."/>
            <person name="Miranda-Saavedra D."/>
            <person name="Barton G.J."/>
            <person name="Westrop G.D."/>
            <person name="Mueller S."/>
            <person name="Dessi D."/>
            <person name="Fiori P.L."/>
            <person name="Ren Q."/>
            <person name="Paulsen I."/>
            <person name="Zhang H."/>
            <person name="Bastida-Corcuera F.D."/>
            <person name="Simoes-Barbosa A."/>
            <person name="Brown M.T."/>
            <person name="Hayes R.D."/>
            <person name="Mukherjee M."/>
            <person name="Okumura C.Y."/>
            <person name="Schneider R."/>
            <person name="Smith A.J."/>
            <person name="Vanacova S."/>
            <person name="Villalvazo M."/>
            <person name="Haas B.J."/>
            <person name="Pertea M."/>
            <person name="Feldblyum T.V."/>
            <person name="Utterback T.R."/>
            <person name="Shu C.L."/>
            <person name="Osoegawa K."/>
            <person name="de Jong P.J."/>
            <person name="Hrdy I."/>
            <person name="Horvathova L."/>
            <person name="Zubacova Z."/>
            <person name="Dolezal P."/>
            <person name="Malik S.B."/>
            <person name="Logsdon J.M. Jr."/>
            <person name="Henze K."/>
            <person name="Gupta A."/>
            <person name="Wang C.C."/>
            <person name="Dunne R.L."/>
            <person name="Upcroft J.A."/>
            <person name="Upcroft P."/>
            <person name="White O."/>
            <person name="Salzberg S.L."/>
            <person name="Tang P."/>
            <person name="Chiu C.-H."/>
            <person name="Lee Y.-S."/>
            <person name="Embley T.M."/>
            <person name="Coombs G.H."/>
            <person name="Mottram J.C."/>
            <person name="Tachezy J."/>
            <person name="Fraser-Liggett C.M."/>
            <person name="Johnson P.J."/>
        </authorList>
    </citation>
    <scope>NUCLEOTIDE SEQUENCE [LARGE SCALE GENOMIC DNA]</scope>
    <source>
        <strain evidence="10">G3</strain>
    </source>
</reference>
<name>A2EFP6_TRIV3</name>
<evidence type="ECO:0000256" key="1">
    <source>
        <dbReference type="ARBA" id="ARBA00004211"/>
    </source>
</evidence>
<evidence type="ECO:0000256" key="7">
    <source>
        <dbReference type="SAM" id="Coils"/>
    </source>
</evidence>
<organism evidence="10 11">
    <name type="scientific">Trichomonas vaginalis (strain ATCC PRA-98 / G3)</name>
    <dbReference type="NCBI Taxonomy" id="412133"/>
    <lineage>
        <taxon>Eukaryota</taxon>
        <taxon>Metamonada</taxon>
        <taxon>Parabasalia</taxon>
        <taxon>Trichomonadida</taxon>
        <taxon>Trichomonadidae</taxon>
        <taxon>Trichomonas</taxon>
    </lineage>
</organism>
<dbReference type="PANTHER" id="PTHR21230:SF95">
    <property type="entry name" value="T-SNARE COILED-COIL HOMOLOGY DOMAIN-CONTAINING PROTEIN"/>
    <property type="match status" value="1"/>
</dbReference>
<feature type="transmembrane region" description="Helical" evidence="8">
    <location>
        <begin position="193"/>
        <end position="213"/>
    </location>
</feature>
<dbReference type="GO" id="GO:0000149">
    <property type="term" value="F:SNARE binding"/>
    <property type="evidence" value="ECO:0000318"/>
    <property type="project" value="GO_Central"/>
</dbReference>
<keyword evidence="6 8" id="KW-0472">Membrane</keyword>
<dbReference type="GO" id="GO:0006886">
    <property type="term" value="P:intracellular protein transport"/>
    <property type="evidence" value="ECO:0007669"/>
    <property type="project" value="InterPro"/>
</dbReference>
<dbReference type="InParanoid" id="A2EFP6"/>
<proteinExistence type="predicted"/>
<reference evidence="10" key="1">
    <citation type="submission" date="2006-10" db="EMBL/GenBank/DDBJ databases">
        <authorList>
            <person name="Amadeo P."/>
            <person name="Zhao Q."/>
            <person name="Wortman J."/>
            <person name="Fraser-Liggett C."/>
            <person name="Carlton J."/>
        </authorList>
    </citation>
    <scope>NUCLEOTIDE SEQUENCE</scope>
    <source>
        <strain evidence="10">G3</strain>
    </source>
</reference>
<dbReference type="PANTHER" id="PTHR21230">
    <property type="entry name" value="VESICLE TRANSPORT V-SNARE PROTEIN VTI1-RELATED"/>
    <property type="match status" value="1"/>
</dbReference>
<dbReference type="Pfam" id="PF05008">
    <property type="entry name" value="V-SNARE"/>
    <property type="match status" value="1"/>
</dbReference>
<dbReference type="RefSeq" id="XP_001320764.1">
    <property type="nucleotide sequence ID" value="XM_001320729.1"/>
</dbReference>
<dbReference type="GO" id="GO:0031902">
    <property type="term" value="C:late endosome membrane"/>
    <property type="evidence" value="ECO:0000318"/>
    <property type="project" value="GO_Central"/>
</dbReference>
<dbReference type="AlphaFoldDB" id="A2EFP6"/>
<dbReference type="KEGG" id="tva:4766444"/>
<evidence type="ECO:0000256" key="2">
    <source>
        <dbReference type="ARBA" id="ARBA00022448"/>
    </source>
</evidence>
<dbReference type="VEuPathDB" id="TrichDB:TVAGG3_0062520"/>